<gene>
    <name evidence="1" type="ORF">A3840_08445</name>
</gene>
<dbReference type="NCBIfam" id="NF047389">
    <property type="entry name" value="ATPase_Sll1717"/>
    <property type="match status" value="1"/>
</dbReference>
<keyword evidence="2" id="KW-1185">Reference proteome</keyword>
<evidence type="ECO:0000313" key="1">
    <source>
        <dbReference type="EMBL" id="OAM77791.1"/>
    </source>
</evidence>
<proteinExistence type="predicted"/>
<dbReference type="STRING" id="1770058.A3840_08445"/>
<comment type="caution">
    <text evidence="1">The sequence shown here is derived from an EMBL/GenBank/DDBJ whole genome shotgun (WGS) entry which is preliminary data.</text>
</comment>
<dbReference type="EMBL" id="LVVY01000077">
    <property type="protein sequence ID" value="OAM77791.1"/>
    <property type="molecule type" value="Genomic_DNA"/>
</dbReference>
<dbReference type="Proteomes" id="UP000078389">
    <property type="component" value="Unassembled WGS sequence"/>
</dbReference>
<reference evidence="1 2" key="1">
    <citation type="submission" date="2016-03" db="EMBL/GenBank/DDBJ databases">
        <title>Genome sequencing of Devosia sp. S37.</title>
        <authorList>
            <person name="Mohd Nor M."/>
        </authorList>
    </citation>
    <scope>NUCLEOTIDE SEQUENCE [LARGE SCALE GENOMIC DNA]</scope>
    <source>
        <strain evidence="1 2">S37</strain>
    </source>
</reference>
<sequence>MDRLAVLKNCSFGSQVAEDEIQFLENYFVQTDQWNRIVSGKIDIVRGEKGAGKSALYLLLGKNEDRLFDESVVMVSGENPRGATVFKDLMSDPPTSEQEFVVLWKIYLLTVVAHELQQLGIQGGEMRSVYVALEEQKLLEPRLNLAGLLRSAQILARRLLSSARFETGLELAPGTGMPSGIIGRISLQEPSGDLARDGISSLDGMFSKVNSALKQAGYSVWILLDRLDVAFAESHDLEANAIRALIRVYNDFRSLDNISLKIFLREDIWKRITAKGLREASHITRFEVMRWTPEMLKNLIMRRILSNDVIIEAYGVDRDSVLKSAEEQDKLFARIFPAQVEQGPQKATTFNWMVNRCADGTGSTAPRELIHLLNCIREEEIRRLERGGSLPPGEQLFDRSVFKAALPTVSETRLNTYLYAEYPANRSYLEKLEGLKAEQTPESLAGVWGVTIDEANARAQDLVGVGFFEQRGTKSQPSYWVPFLYRDALKLVQGRAED</sequence>
<organism evidence="1 2">
    <name type="scientific">Devosia elaeis</name>
    <dbReference type="NCBI Taxonomy" id="1770058"/>
    <lineage>
        <taxon>Bacteria</taxon>
        <taxon>Pseudomonadati</taxon>
        <taxon>Pseudomonadota</taxon>
        <taxon>Alphaproteobacteria</taxon>
        <taxon>Hyphomicrobiales</taxon>
        <taxon>Devosiaceae</taxon>
        <taxon>Devosia</taxon>
    </lineage>
</organism>
<evidence type="ECO:0000313" key="2">
    <source>
        <dbReference type="Proteomes" id="UP000078389"/>
    </source>
</evidence>
<dbReference type="OrthoDB" id="9135569at2"/>
<accession>A0A178HY83</accession>
<protein>
    <recommendedName>
        <fullName evidence="3">ATPase</fullName>
    </recommendedName>
</protein>
<dbReference type="AlphaFoldDB" id="A0A178HY83"/>
<name>A0A178HY83_9HYPH</name>
<dbReference type="InterPro" id="IPR059206">
    <property type="entry name" value="Sll1717-like"/>
</dbReference>
<evidence type="ECO:0008006" key="3">
    <source>
        <dbReference type="Google" id="ProtNLM"/>
    </source>
</evidence>